<dbReference type="EC" id="2.7.1.2" evidence="2"/>
<dbReference type="Proteomes" id="UP000527616">
    <property type="component" value="Unassembled WGS sequence"/>
</dbReference>
<dbReference type="InterPro" id="IPR000600">
    <property type="entry name" value="ROK"/>
</dbReference>
<dbReference type="SUPFAM" id="SSF53067">
    <property type="entry name" value="Actin-like ATPase domain"/>
    <property type="match status" value="1"/>
</dbReference>
<comment type="similarity">
    <text evidence="1">Belongs to the ROK (NagC/XylR) family.</text>
</comment>
<dbReference type="GO" id="GO:0004340">
    <property type="term" value="F:glucokinase activity"/>
    <property type="evidence" value="ECO:0007669"/>
    <property type="project" value="UniProtKB-EC"/>
</dbReference>
<dbReference type="EMBL" id="JACBZS010000001">
    <property type="protein sequence ID" value="NYI70405.1"/>
    <property type="molecule type" value="Genomic_DNA"/>
</dbReference>
<sequence>MNTSEGPREGERLAVFDIGGTDVKAGLLTDAGLSGVRRVPTPGVPGTDRATDLTALIAELAADADAISVVVPGIVDEAAGVVRFAANLGLREEPLRDRLAAATGLPVALGHDIAAVGVAERRLGAARGVDNVLVLPIGTGIAGVAFVDGHRLRAGGYAGEIGHAPVPGGGPCSCGATGCLETVASAAAIARRFSAESGIAAAGAREVAALLDDPRAGAAARRAWDAAIDALTHALRHCVAVLGPELIVIGGGLAAAGPALLDPLTARLHGALSFHRRPAVVAAQLGPDAGLWGAAILGTDLLGLTALPRKDRGPT</sequence>
<dbReference type="Gene3D" id="3.30.420.40">
    <property type="match status" value="2"/>
</dbReference>
<gene>
    <name evidence="2" type="ORF">GGQ54_000965</name>
</gene>
<reference evidence="2 3" key="1">
    <citation type="submission" date="2020-07" db="EMBL/GenBank/DDBJ databases">
        <title>Sequencing the genomes of 1000 actinobacteria strains.</title>
        <authorList>
            <person name="Klenk H.-P."/>
        </authorList>
    </citation>
    <scope>NUCLEOTIDE SEQUENCE [LARGE SCALE GENOMIC DNA]</scope>
    <source>
        <strain evidence="2 3">DSM 103164</strain>
    </source>
</reference>
<evidence type="ECO:0000313" key="2">
    <source>
        <dbReference type="EMBL" id="NYI70405.1"/>
    </source>
</evidence>
<organism evidence="2 3">
    <name type="scientific">Naumannella cuiyingiana</name>
    <dbReference type="NCBI Taxonomy" id="1347891"/>
    <lineage>
        <taxon>Bacteria</taxon>
        <taxon>Bacillati</taxon>
        <taxon>Actinomycetota</taxon>
        <taxon>Actinomycetes</taxon>
        <taxon>Propionibacteriales</taxon>
        <taxon>Propionibacteriaceae</taxon>
        <taxon>Naumannella</taxon>
    </lineage>
</organism>
<evidence type="ECO:0000256" key="1">
    <source>
        <dbReference type="ARBA" id="ARBA00006479"/>
    </source>
</evidence>
<dbReference type="RefSeq" id="WP_218843703.1">
    <property type="nucleotide sequence ID" value="NZ_JACBZS010000001.1"/>
</dbReference>
<keyword evidence="2" id="KW-0418">Kinase</keyword>
<dbReference type="InterPro" id="IPR043129">
    <property type="entry name" value="ATPase_NBD"/>
</dbReference>
<keyword evidence="2" id="KW-0808">Transferase</keyword>
<proteinExistence type="inferred from homology"/>
<accession>A0A7Z0D7N0</accession>
<evidence type="ECO:0000313" key="3">
    <source>
        <dbReference type="Proteomes" id="UP000527616"/>
    </source>
</evidence>
<comment type="caution">
    <text evidence="2">The sequence shown here is derived from an EMBL/GenBank/DDBJ whole genome shotgun (WGS) entry which is preliminary data.</text>
</comment>
<dbReference type="PANTHER" id="PTHR18964">
    <property type="entry name" value="ROK (REPRESSOR, ORF, KINASE) FAMILY"/>
    <property type="match status" value="1"/>
</dbReference>
<name>A0A7Z0D7N0_9ACTN</name>
<dbReference type="Pfam" id="PF00480">
    <property type="entry name" value="ROK"/>
    <property type="match status" value="1"/>
</dbReference>
<dbReference type="PANTHER" id="PTHR18964:SF149">
    <property type="entry name" value="BIFUNCTIONAL UDP-N-ACETYLGLUCOSAMINE 2-EPIMERASE_N-ACETYLMANNOSAMINE KINASE"/>
    <property type="match status" value="1"/>
</dbReference>
<protein>
    <submittedName>
        <fullName evidence="2">Glucokinase</fullName>
        <ecNumber evidence="2">2.7.1.2</ecNumber>
    </submittedName>
</protein>
<keyword evidence="3" id="KW-1185">Reference proteome</keyword>
<dbReference type="AlphaFoldDB" id="A0A7Z0D7N0"/>